<keyword evidence="3 8" id="KW-0378">Hydrolase</keyword>
<dbReference type="Gene3D" id="2.30.29.30">
    <property type="entry name" value="Pleckstrin-homology domain (PH domain)/Phosphotyrosine-binding domain (PTB)"/>
    <property type="match status" value="1"/>
</dbReference>
<dbReference type="InterPro" id="IPR037755">
    <property type="entry name" value="Plc1_PH"/>
</dbReference>
<dbReference type="InterPro" id="IPR002048">
    <property type="entry name" value="EF_hand_dom"/>
</dbReference>
<comment type="caution">
    <text evidence="11">The sequence shown here is derived from an EMBL/GenBank/DDBJ whole genome shotgun (WGS) entry which is preliminary data.</text>
</comment>
<evidence type="ECO:0000313" key="12">
    <source>
        <dbReference type="Proteomes" id="UP000187013"/>
    </source>
</evidence>
<dbReference type="GO" id="GO:0005509">
    <property type="term" value="F:calcium ion binding"/>
    <property type="evidence" value="ECO:0007669"/>
    <property type="project" value="InterPro"/>
</dbReference>
<dbReference type="Gene3D" id="2.60.40.150">
    <property type="entry name" value="C2 domain"/>
    <property type="match status" value="1"/>
</dbReference>
<dbReference type="InterPro" id="IPR011993">
    <property type="entry name" value="PH-like_dom_sf"/>
</dbReference>
<dbReference type="SMART" id="SM00054">
    <property type="entry name" value="EFh"/>
    <property type="match status" value="2"/>
</dbReference>
<dbReference type="CDD" id="cd08598">
    <property type="entry name" value="PI-PLC1c_yeast"/>
    <property type="match status" value="1"/>
</dbReference>
<dbReference type="Pfam" id="PF00387">
    <property type="entry name" value="PI-PLC-Y"/>
    <property type="match status" value="1"/>
</dbReference>
<dbReference type="PRINTS" id="PR00390">
    <property type="entry name" value="PHPHLIPASEC"/>
</dbReference>
<keyword evidence="6 8" id="KW-0443">Lipid metabolism</keyword>
<dbReference type="CDD" id="cd13360">
    <property type="entry name" value="PH_PLC_fungal"/>
    <property type="match status" value="1"/>
</dbReference>
<dbReference type="CDD" id="cd00275">
    <property type="entry name" value="C2_PLC_like"/>
    <property type="match status" value="1"/>
</dbReference>
<evidence type="ECO:0000256" key="3">
    <source>
        <dbReference type="ARBA" id="ARBA00022801"/>
    </source>
</evidence>
<dbReference type="SMART" id="SM00148">
    <property type="entry name" value="PLCXc"/>
    <property type="match status" value="1"/>
</dbReference>
<dbReference type="SUPFAM" id="SSF49562">
    <property type="entry name" value="C2 domain (Calcium/lipid-binding domain, CaLB)"/>
    <property type="match status" value="1"/>
</dbReference>
<dbReference type="PROSITE" id="PS00018">
    <property type="entry name" value="EF_HAND_1"/>
    <property type="match status" value="1"/>
</dbReference>
<evidence type="ECO:0000256" key="7">
    <source>
        <dbReference type="ARBA" id="ARBA00023224"/>
    </source>
</evidence>
<evidence type="ECO:0000256" key="4">
    <source>
        <dbReference type="ARBA" id="ARBA00022837"/>
    </source>
</evidence>
<organism evidence="11 12">
    <name type="scientific">Zygosaccharomyces rouxii</name>
    <dbReference type="NCBI Taxonomy" id="4956"/>
    <lineage>
        <taxon>Eukaryota</taxon>
        <taxon>Fungi</taxon>
        <taxon>Dikarya</taxon>
        <taxon>Ascomycota</taxon>
        <taxon>Saccharomycotina</taxon>
        <taxon>Saccharomycetes</taxon>
        <taxon>Saccharomycetales</taxon>
        <taxon>Saccharomycetaceae</taxon>
        <taxon>Zygosaccharomyces</taxon>
    </lineage>
</organism>
<dbReference type="SUPFAM" id="SSF51695">
    <property type="entry name" value="PLC-like phosphodiesterases"/>
    <property type="match status" value="1"/>
</dbReference>
<evidence type="ECO:0000313" key="11">
    <source>
        <dbReference type="EMBL" id="GAV54693.1"/>
    </source>
</evidence>
<dbReference type="SUPFAM" id="SSF50729">
    <property type="entry name" value="PH domain-like"/>
    <property type="match status" value="1"/>
</dbReference>
<dbReference type="InterPro" id="IPR000008">
    <property type="entry name" value="C2_dom"/>
</dbReference>
<dbReference type="Gene3D" id="3.20.20.190">
    <property type="entry name" value="Phosphatidylinositol (PI) phosphodiesterase"/>
    <property type="match status" value="1"/>
</dbReference>
<keyword evidence="7" id="KW-0807">Transducer</keyword>
<evidence type="ECO:0000259" key="9">
    <source>
        <dbReference type="PROSITE" id="PS50008"/>
    </source>
</evidence>
<dbReference type="SMART" id="SM00149">
    <property type="entry name" value="PLCYc"/>
    <property type="match status" value="1"/>
</dbReference>
<dbReference type="Proteomes" id="UP000187013">
    <property type="component" value="Unassembled WGS sequence"/>
</dbReference>
<dbReference type="GO" id="GO:0016042">
    <property type="term" value="P:lipid catabolic process"/>
    <property type="evidence" value="ECO:0007669"/>
    <property type="project" value="UniProtKB-KW"/>
</dbReference>
<proteinExistence type="predicted"/>
<dbReference type="EC" id="3.1.4.11" evidence="2 8"/>
<protein>
    <recommendedName>
        <fullName evidence="2 8">Phosphoinositide phospholipase C</fullName>
        <ecNumber evidence="2 8">3.1.4.11</ecNumber>
    </recommendedName>
</protein>
<comment type="catalytic activity">
    <reaction evidence="8">
        <text>a 1,2-diacyl-sn-glycero-3-phospho-(1D-myo-inositol-4,5-bisphosphate) + H2O = 1D-myo-inositol 1,4,5-trisphosphate + a 1,2-diacyl-sn-glycerol + H(+)</text>
        <dbReference type="Rhea" id="RHEA:33179"/>
        <dbReference type="ChEBI" id="CHEBI:15377"/>
        <dbReference type="ChEBI" id="CHEBI:15378"/>
        <dbReference type="ChEBI" id="CHEBI:17815"/>
        <dbReference type="ChEBI" id="CHEBI:58456"/>
        <dbReference type="ChEBI" id="CHEBI:203600"/>
        <dbReference type="EC" id="3.1.4.11"/>
    </reaction>
</comment>
<dbReference type="Pfam" id="PF09279">
    <property type="entry name" value="EF-hand_like"/>
    <property type="match status" value="1"/>
</dbReference>
<dbReference type="InterPro" id="IPR035892">
    <property type="entry name" value="C2_domain_sf"/>
</dbReference>
<accession>A0A1Q3AGU0</accession>
<dbReference type="CDD" id="cd16207">
    <property type="entry name" value="EFh_ScPlc1p_like"/>
    <property type="match status" value="1"/>
</dbReference>
<dbReference type="GO" id="GO:0048015">
    <property type="term" value="P:phosphatidylinositol-mediated signaling"/>
    <property type="evidence" value="ECO:0007669"/>
    <property type="project" value="TreeGrafter"/>
</dbReference>
<sequence>MSRNLRSIFRRTSGFVTSTLKDSHSDGHSGLSIAYPYAFYDIIENIDNMGSSSEVLAACCETMKRGLSMRRIGRKKQVEYFFKLESSGAIIWKDGCKRLPLDAIKDIRTGEAASNYREQYGVSVNVSHLWVTVIYYVSNKLKALHVVANNQEELDIFLNCICGLVKLRMELMESISVPDNEKFANIHWHSTVSRRKEDETKDTLTFEDVRKLCDRFHIYCSTNYLKKYFHMADVNKNGLLNFQEFQTFVTLLKTRPELKQLWKSITHGGSTMTLQEFHKFLTLEQGEQASEQDAQAIIDRFKKAKDGSFTYDDFIKYLGAQPHAVEMQEDYDKPLNQYFVASSHNTYLLGKQVGETPSVEGYMQALQQGCRCIEIDIWDDDLGPVVCHGFLTAAIPLINVMEIIRKYAFITSPYPLIISLETNCNKENQAIAASILVNSLGSMLYQNINEDGPLPSPNELRHKVLLKVKKTKRVSDTFNQDLQNGGLVSWEGASSSYSSSYESELENIMKLKESKSTSTASPTSIRRIRRVKIRKGVEVSEKLLAISAIYGLKFRNFSLPGSKTTTHCFSLNERKIDNLCNDRIQELSIDKHNRRHLMRVYPHAFRYKSSNFNPIKFWRLGTQLVALNWQTNDLGQQINLAMFQLSNQKNGMLHSGYVLKPLSLRDPVPKLQDIPARYKSFYPTPVEVHLKVLSAQLLPKPAETKNNKDELFAPFVEIEFISDEELLQTPTVLKGSIKPSSPNSISTEVCMENGFNPVWGTEMHLKLRHTDFAFVKFTIKTGEFVLAVSCLKLDQLKRGYRHIPLYNQEGELYIFSTLFISIQIS</sequence>
<feature type="domain" description="EF-hand" evidence="10">
    <location>
        <begin position="220"/>
        <end position="255"/>
    </location>
</feature>
<dbReference type="OrthoDB" id="269822at2759"/>
<dbReference type="InterPro" id="IPR015359">
    <property type="entry name" value="PLC_EF-hand-like"/>
</dbReference>
<evidence type="ECO:0000259" key="10">
    <source>
        <dbReference type="PROSITE" id="PS50222"/>
    </source>
</evidence>
<keyword evidence="5 8" id="KW-0442">Lipid degradation</keyword>
<dbReference type="Pfam" id="PF00388">
    <property type="entry name" value="PI-PLC-X"/>
    <property type="match status" value="1"/>
</dbReference>
<dbReference type="GO" id="GO:0051209">
    <property type="term" value="P:release of sequestered calcium ion into cytosol"/>
    <property type="evidence" value="ECO:0007669"/>
    <property type="project" value="TreeGrafter"/>
</dbReference>
<gene>
    <name evidence="11" type="ORF">ZYGR_0AS00150</name>
</gene>
<dbReference type="PROSITE" id="PS50222">
    <property type="entry name" value="EF_HAND_2"/>
    <property type="match status" value="1"/>
</dbReference>
<evidence type="ECO:0000256" key="6">
    <source>
        <dbReference type="ARBA" id="ARBA00023098"/>
    </source>
</evidence>
<name>A0A1Q3AGU0_ZYGRO</name>
<dbReference type="EMBL" id="BDGX01000045">
    <property type="protein sequence ID" value="GAV54693.1"/>
    <property type="molecule type" value="Genomic_DNA"/>
</dbReference>
<dbReference type="InterPro" id="IPR017946">
    <property type="entry name" value="PLC-like_Pdiesterase_TIM-brl"/>
</dbReference>
<dbReference type="InterPro" id="IPR018247">
    <property type="entry name" value="EF_Hand_1_Ca_BS"/>
</dbReference>
<evidence type="ECO:0000256" key="1">
    <source>
        <dbReference type="ARBA" id="ARBA00001913"/>
    </source>
</evidence>
<comment type="cofactor">
    <cofactor evidence="1">
        <name>Ca(2+)</name>
        <dbReference type="ChEBI" id="CHEBI:29108"/>
    </cofactor>
</comment>
<dbReference type="Gene3D" id="1.10.238.10">
    <property type="entry name" value="EF-hand"/>
    <property type="match status" value="2"/>
</dbReference>
<dbReference type="PROSITE" id="PS50008">
    <property type="entry name" value="PIPLC_Y_DOMAIN"/>
    <property type="match status" value="1"/>
</dbReference>
<evidence type="ECO:0000256" key="8">
    <source>
        <dbReference type="RuleBase" id="RU361133"/>
    </source>
</evidence>
<evidence type="ECO:0000256" key="2">
    <source>
        <dbReference type="ARBA" id="ARBA00012368"/>
    </source>
</evidence>
<feature type="domain" description="PI-PLC Y-box" evidence="9">
    <location>
        <begin position="546"/>
        <end position="665"/>
    </location>
</feature>
<dbReference type="PANTHER" id="PTHR10336">
    <property type="entry name" value="PHOSPHOINOSITIDE-SPECIFIC PHOSPHOLIPASE C FAMILY PROTEIN"/>
    <property type="match status" value="1"/>
</dbReference>
<dbReference type="InterPro" id="IPR011992">
    <property type="entry name" value="EF-hand-dom_pair"/>
</dbReference>
<dbReference type="SUPFAM" id="SSF47473">
    <property type="entry name" value="EF-hand"/>
    <property type="match status" value="1"/>
</dbReference>
<reference evidence="11 12" key="1">
    <citation type="submission" date="2016-08" db="EMBL/GenBank/DDBJ databases">
        <title>Draft genome sequence of allopolyploid Zygosaccharomyces rouxii.</title>
        <authorList>
            <person name="Watanabe J."/>
            <person name="Uehara K."/>
            <person name="Mogi Y."/>
            <person name="Tsukioka Y."/>
        </authorList>
    </citation>
    <scope>NUCLEOTIDE SEQUENCE [LARGE SCALE GENOMIC DNA]</scope>
    <source>
        <strain evidence="11 12">NBRC 110957</strain>
    </source>
</reference>
<dbReference type="InterPro" id="IPR001192">
    <property type="entry name" value="PI-PLC_fam"/>
</dbReference>
<dbReference type="InterPro" id="IPR000909">
    <property type="entry name" value="PLipase_C_PInositol-sp_X_dom"/>
</dbReference>
<dbReference type="PROSITE" id="PS50007">
    <property type="entry name" value="PIPLC_X_DOMAIN"/>
    <property type="match status" value="1"/>
</dbReference>
<evidence type="ECO:0000256" key="5">
    <source>
        <dbReference type="ARBA" id="ARBA00022963"/>
    </source>
</evidence>
<dbReference type="GO" id="GO:0004435">
    <property type="term" value="F:phosphatidylinositol-4,5-bisphosphate phospholipase C activity"/>
    <property type="evidence" value="ECO:0007669"/>
    <property type="project" value="UniProtKB-EC"/>
</dbReference>
<dbReference type="SMART" id="SM00239">
    <property type="entry name" value="C2"/>
    <property type="match status" value="1"/>
</dbReference>
<dbReference type="AlphaFoldDB" id="A0A1Q3AGU0"/>
<keyword evidence="4" id="KW-0106">Calcium</keyword>
<dbReference type="PANTHER" id="PTHR10336:SF36">
    <property type="entry name" value="1-PHOSPHATIDYLINOSITOL 4,5-BISPHOSPHATE PHOSPHODIESTERASE BETA-4"/>
    <property type="match status" value="1"/>
</dbReference>
<dbReference type="InterPro" id="IPR001711">
    <property type="entry name" value="PLipase_C_Pinositol-sp_Y"/>
</dbReference>